<comment type="caution">
    <text evidence="5">The sequence shown here is derived from an EMBL/GenBank/DDBJ whole genome shotgun (WGS) entry which is preliminary data.</text>
</comment>
<keyword evidence="2" id="KW-0597">Phosphoprotein</keyword>
<reference evidence="5" key="1">
    <citation type="submission" date="2020-12" db="EMBL/GenBank/DDBJ databases">
        <title>Antrihabitans popcorni sp. nov. and Antrihabitans auranticaus sp. nov., isolated from a larva cave.</title>
        <authorList>
            <person name="Lee S.D."/>
            <person name="Kim I.S."/>
        </authorList>
    </citation>
    <scope>NUCLEOTIDE SEQUENCE</scope>
    <source>
        <strain evidence="5">YC3-6</strain>
    </source>
</reference>
<sequence length="325" mass="35026">MAQIQRWTPSATRSRGRVVAPDLTIVELPAPGGGEDVLITAAGQVVTGLANGDVVRLEDGRFRVLGNTGGRPLGIEQLPDGTFLICDHDLGLVRFDPASGDTAVVVGDIAGEHLHFCSNAVVLADGTTYFSSSSPSASVDGYREDAVAHVTRGGFYRLNPSDNAVTVLRDDLAFANGVALAPDESFVLVAETLSYRISRYWLTGPRAGKWDYFVDGLPGFPDNISIGSDGLLWVSLPAPRQPVLDFLLPRNPWLRRALMLIPEGLQPQPADVVWVQAYDLTGTLVHDCETKHPDFGFVTAVAERDGVVWLSALHNPNLAKFVIED</sequence>
<gene>
    <name evidence="5" type="ORF">JGU71_02280</name>
</gene>
<proteinExistence type="inferred from homology"/>
<dbReference type="PANTHER" id="PTHR10426">
    <property type="entry name" value="STRICTOSIDINE SYNTHASE-RELATED"/>
    <property type="match status" value="1"/>
</dbReference>
<dbReference type="GO" id="GO:0012505">
    <property type="term" value="C:endomembrane system"/>
    <property type="evidence" value="ECO:0007669"/>
    <property type="project" value="TreeGrafter"/>
</dbReference>
<keyword evidence="3" id="KW-0325">Glycoprotein</keyword>
<dbReference type="AlphaFoldDB" id="A0A934NM66"/>
<dbReference type="InterPro" id="IPR018119">
    <property type="entry name" value="Strictosidine_synth_cons-reg"/>
</dbReference>
<dbReference type="EMBL" id="JAEMNV010000001">
    <property type="protein sequence ID" value="MBJ8337704.1"/>
    <property type="molecule type" value="Genomic_DNA"/>
</dbReference>
<dbReference type="GO" id="GO:0016787">
    <property type="term" value="F:hydrolase activity"/>
    <property type="evidence" value="ECO:0007669"/>
    <property type="project" value="TreeGrafter"/>
</dbReference>
<evidence type="ECO:0000256" key="1">
    <source>
        <dbReference type="ARBA" id="ARBA00009191"/>
    </source>
</evidence>
<feature type="domain" description="Strictosidine synthase conserved region" evidence="4">
    <location>
        <begin position="125"/>
        <end position="204"/>
    </location>
</feature>
<evidence type="ECO:0000259" key="4">
    <source>
        <dbReference type="Pfam" id="PF03088"/>
    </source>
</evidence>
<evidence type="ECO:0000256" key="3">
    <source>
        <dbReference type="ARBA" id="ARBA00023180"/>
    </source>
</evidence>
<keyword evidence="6" id="KW-1185">Reference proteome</keyword>
<dbReference type="Pfam" id="PF03088">
    <property type="entry name" value="Str_synth"/>
    <property type="match status" value="1"/>
</dbReference>
<dbReference type="RefSeq" id="WP_199701557.1">
    <property type="nucleotide sequence ID" value="NZ_JAEMNV010000001.1"/>
</dbReference>
<evidence type="ECO:0000256" key="2">
    <source>
        <dbReference type="ARBA" id="ARBA00022553"/>
    </source>
</evidence>
<organism evidence="5 6">
    <name type="scientific">Antrihabitans stalagmiti</name>
    <dbReference type="NCBI Taxonomy" id="2799499"/>
    <lineage>
        <taxon>Bacteria</taxon>
        <taxon>Bacillati</taxon>
        <taxon>Actinomycetota</taxon>
        <taxon>Actinomycetes</taxon>
        <taxon>Mycobacteriales</taxon>
        <taxon>Nocardiaceae</taxon>
        <taxon>Antrihabitans</taxon>
    </lineage>
</organism>
<dbReference type="Gene3D" id="2.120.10.30">
    <property type="entry name" value="TolB, C-terminal domain"/>
    <property type="match status" value="1"/>
</dbReference>
<dbReference type="Pfam" id="PF20067">
    <property type="entry name" value="SSL_N"/>
    <property type="match status" value="1"/>
</dbReference>
<dbReference type="InterPro" id="IPR011042">
    <property type="entry name" value="6-blade_b-propeller_TolB-like"/>
</dbReference>
<evidence type="ECO:0000313" key="5">
    <source>
        <dbReference type="EMBL" id="MBJ8337704.1"/>
    </source>
</evidence>
<protein>
    <submittedName>
        <fullName evidence="5">SMP-30/gluconolactonase/LRE family protein</fullName>
    </submittedName>
</protein>
<accession>A0A934NM66</accession>
<name>A0A934NM66_9NOCA</name>
<dbReference type="Proteomes" id="UP000655868">
    <property type="component" value="Unassembled WGS sequence"/>
</dbReference>
<dbReference type="SUPFAM" id="SSF63829">
    <property type="entry name" value="Calcium-dependent phosphotriesterase"/>
    <property type="match status" value="1"/>
</dbReference>
<dbReference type="PANTHER" id="PTHR10426:SF88">
    <property type="entry name" value="ADIPOCYTE PLASMA MEMBRANE-ASSOCIATED PROTEIN HEMOMUCIN-RELATED"/>
    <property type="match status" value="1"/>
</dbReference>
<comment type="similarity">
    <text evidence="1">Belongs to the strictosidine synthase family.</text>
</comment>
<evidence type="ECO:0000313" key="6">
    <source>
        <dbReference type="Proteomes" id="UP000655868"/>
    </source>
</evidence>